<dbReference type="SUPFAM" id="SSF103473">
    <property type="entry name" value="MFS general substrate transporter"/>
    <property type="match status" value="1"/>
</dbReference>
<dbReference type="CDD" id="cd06173">
    <property type="entry name" value="MFS_MefA_like"/>
    <property type="match status" value="1"/>
</dbReference>
<feature type="transmembrane region" description="Helical" evidence="7">
    <location>
        <begin position="325"/>
        <end position="346"/>
    </location>
</feature>
<reference evidence="8 9" key="1">
    <citation type="submission" date="2018-01" db="EMBL/GenBank/DDBJ databases">
        <title>Draft genome sequence of Jishengella sp. NA12.</title>
        <authorList>
            <person name="Sahin N."/>
            <person name="Ay H."/>
            <person name="Saygin H."/>
        </authorList>
    </citation>
    <scope>NUCLEOTIDE SEQUENCE [LARGE SCALE GENOMIC DNA]</scope>
    <source>
        <strain evidence="8 9">NA12</strain>
    </source>
</reference>
<dbReference type="PANTHER" id="PTHR23513:SF11">
    <property type="entry name" value="STAPHYLOFERRIN A TRANSPORTER"/>
    <property type="match status" value="1"/>
</dbReference>
<evidence type="ECO:0000256" key="5">
    <source>
        <dbReference type="ARBA" id="ARBA00023136"/>
    </source>
</evidence>
<dbReference type="GO" id="GO:0005886">
    <property type="term" value="C:plasma membrane"/>
    <property type="evidence" value="ECO:0007669"/>
    <property type="project" value="UniProtKB-SubCell"/>
</dbReference>
<evidence type="ECO:0000256" key="6">
    <source>
        <dbReference type="SAM" id="MobiDB-lite"/>
    </source>
</evidence>
<dbReference type="Gene3D" id="1.20.1250.20">
    <property type="entry name" value="MFS general substrate transporter like domains"/>
    <property type="match status" value="1"/>
</dbReference>
<feature type="compositionally biased region" description="Pro residues" evidence="6">
    <location>
        <begin position="446"/>
        <end position="459"/>
    </location>
</feature>
<feature type="transmembrane region" description="Helical" evidence="7">
    <location>
        <begin position="64"/>
        <end position="85"/>
    </location>
</feature>
<keyword evidence="2" id="KW-1003">Cell membrane</keyword>
<feature type="transmembrane region" description="Helical" evidence="7">
    <location>
        <begin position="36"/>
        <end position="58"/>
    </location>
</feature>
<evidence type="ECO:0000256" key="7">
    <source>
        <dbReference type="SAM" id="Phobius"/>
    </source>
</evidence>
<dbReference type="AlphaFoldDB" id="A0A2W2FRV8"/>
<evidence type="ECO:0000256" key="3">
    <source>
        <dbReference type="ARBA" id="ARBA00022692"/>
    </source>
</evidence>
<keyword evidence="3 7" id="KW-0812">Transmembrane</keyword>
<feature type="transmembrane region" description="Helical" evidence="7">
    <location>
        <begin position="301"/>
        <end position="319"/>
    </location>
</feature>
<evidence type="ECO:0000313" key="8">
    <source>
        <dbReference type="EMBL" id="PZG17744.1"/>
    </source>
</evidence>
<dbReference type="Pfam" id="PF07690">
    <property type="entry name" value="MFS_1"/>
    <property type="match status" value="1"/>
</dbReference>
<dbReference type="GO" id="GO:0022857">
    <property type="term" value="F:transmembrane transporter activity"/>
    <property type="evidence" value="ECO:0007669"/>
    <property type="project" value="InterPro"/>
</dbReference>
<dbReference type="Proteomes" id="UP000248924">
    <property type="component" value="Unassembled WGS sequence"/>
</dbReference>
<organism evidence="8 9">
    <name type="scientific">Micromonospora craterilacus</name>
    <dbReference type="NCBI Taxonomy" id="1655439"/>
    <lineage>
        <taxon>Bacteria</taxon>
        <taxon>Bacillati</taxon>
        <taxon>Actinomycetota</taxon>
        <taxon>Actinomycetes</taxon>
        <taxon>Micromonosporales</taxon>
        <taxon>Micromonosporaceae</taxon>
        <taxon>Micromonospora</taxon>
    </lineage>
</organism>
<dbReference type="InterPro" id="IPR036259">
    <property type="entry name" value="MFS_trans_sf"/>
</dbReference>
<comment type="caution">
    <text evidence="8">The sequence shown here is derived from an EMBL/GenBank/DDBJ whole genome shotgun (WGS) entry which is preliminary data.</text>
</comment>
<feature type="transmembrane region" description="Helical" evidence="7">
    <location>
        <begin position="358"/>
        <end position="380"/>
    </location>
</feature>
<dbReference type="EMBL" id="POTY01000082">
    <property type="protein sequence ID" value="PZG17744.1"/>
    <property type="molecule type" value="Genomic_DNA"/>
</dbReference>
<gene>
    <name evidence="8" type="ORF">C1I95_14910</name>
</gene>
<proteinExistence type="predicted"/>
<protein>
    <submittedName>
        <fullName evidence="8">MFS transporter</fullName>
    </submittedName>
</protein>
<evidence type="ECO:0000256" key="2">
    <source>
        <dbReference type="ARBA" id="ARBA00022475"/>
    </source>
</evidence>
<dbReference type="PANTHER" id="PTHR23513">
    <property type="entry name" value="INTEGRAL MEMBRANE EFFLUX PROTEIN-RELATED"/>
    <property type="match status" value="1"/>
</dbReference>
<feature type="transmembrane region" description="Helical" evidence="7">
    <location>
        <begin position="186"/>
        <end position="206"/>
    </location>
</feature>
<feature type="transmembrane region" description="Helical" evidence="7">
    <location>
        <begin position="238"/>
        <end position="262"/>
    </location>
</feature>
<keyword evidence="5 7" id="KW-0472">Membrane</keyword>
<dbReference type="InterPro" id="IPR011701">
    <property type="entry name" value="MFS"/>
</dbReference>
<evidence type="ECO:0000313" key="9">
    <source>
        <dbReference type="Proteomes" id="UP000248924"/>
    </source>
</evidence>
<comment type="subcellular location">
    <subcellularLocation>
        <location evidence="1">Cell membrane</location>
        <topology evidence="1">Multi-pass membrane protein</topology>
    </subcellularLocation>
</comment>
<feature type="transmembrane region" description="Helical" evidence="7">
    <location>
        <begin position="386"/>
        <end position="408"/>
    </location>
</feature>
<accession>A0A2W2FRV8</accession>
<feature type="transmembrane region" description="Helical" evidence="7">
    <location>
        <begin position="106"/>
        <end position="129"/>
    </location>
</feature>
<dbReference type="RefSeq" id="WP_111214430.1">
    <property type="nucleotide sequence ID" value="NZ_POTY01000082.1"/>
</dbReference>
<keyword evidence="9" id="KW-1185">Reference proteome</keyword>
<sequence>MEYLRRRRQLTEGATTMGQAATYRQVFAVREYRHLFGAYVLSLVGDQLTAVTVSFIVYSTTGSALLAAAAFASSYLAWLVGGPLLSGFADRFPRRRVMVVCDLARAVVIPLLALPMLPPGAVVALAFAVNLLRPPFVAARAALMPELLDGDRYPVANGLDNIAAQVAQVGGFAIGGALVTLLTPQGAVLVDAGTFVLSAVLLLRGVPASPAPAPRRRAEQDGFAAAMRLVLTDRALRAYLLLLWIAGTFACAAEGLAVPLAAQYGGGPAMVGLLLASAPLGMTVGGIAVTRFCPPEVRARLIPLLAVLSVLVLVAVGTAPPPPVLMGLLVLSGLGTAFAVPLNSMFGRAVPAAYRGRAFGAALTGLAGLQGLGMVSAGAAADHWRATTVVGATGLLGTVAVLAALALWPAATGSLRRTGAARDRWRSVSRRLLVAGHEQPRTVPNAPGPSRPESPVDTP</sequence>
<feature type="region of interest" description="Disordered" evidence="6">
    <location>
        <begin position="436"/>
        <end position="459"/>
    </location>
</feature>
<evidence type="ECO:0000256" key="1">
    <source>
        <dbReference type="ARBA" id="ARBA00004651"/>
    </source>
</evidence>
<name>A0A2W2FRV8_9ACTN</name>
<evidence type="ECO:0000256" key="4">
    <source>
        <dbReference type="ARBA" id="ARBA00022989"/>
    </source>
</evidence>
<feature type="transmembrane region" description="Helical" evidence="7">
    <location>
        <begin position="268"/>
        <end position="289"/>
    </location>
</feature>
<keyword evidence="4 7" id="KW-1133">Transmembrane helix</keyword>